<proteinExistence type="predicted"/>
<gene>
    <name evidence="1" type="ORF">M3N64_10165</name>
</gene>
<evidence type="ECO:0000313" key="1">
    <source>
        <dbReference type="EMBL" id="MCL1632302.1"/>
    </source>
</evidence>
<dbReference type="EMBL" id="JAMAST010000012">
    <property type="protein sequence ID" value="MCL1632302.1"/>
    <property type="molecule type" value="Genomic_DNA"/>
</dbReference>
<dbReference type="RefSeq" id="WP_249101896.1">
    <property type="nucleotide sequence ID" value="NZ_JAMAST010000012.1"/>
</dbReference>
<organism evidence="1 2">
    <name type="scientific">Sporolactobacillus mangiferae</name>
    <dbReference type="NCBI Taxonomy" id="2940498"/>
    <lineage>
        <taxon>Bacteria</taxon>
        <taxon>Bacillati</taxon>
        <taxon>Bacillota</taxon>
        <taxon>Bacilli</taxon>
        <taxon>Bacillales</taxon>
        <taxon>Sporolactobacillaceae</taxon>
        <taxon>Sporolactobacillus</taxon>
    </lineage>
</organism>
<evidence type="ECO:0008006" key="3">
    <source>
        <dbReference type="Google" id="ProtNLM"/>
    </source>
</evidence>
<evidence type="ECO:0000313" key="2">
    <source>
        <dbReference type="Proteomes" id="UP001203004"/>
    </source>
</evidence>
<accession>A0ABT0MBR2</accession>
<sequence length="76" mass="9195">MIRTMFIVQFIDRSESWHLQKTVQINARKSRYQKGDIIVFDDREYIVIEDHTYLRVTTFNRKINPLKPLSDQIPNI</sequence>
<reference evidence="1 2" key="1">
    <citation type="submission" date="2022-05" db="EMBL/GenBank/DDBJ databases">
        <title>Sporolactobacillus sp nov CPB3-1, isolated from tree bark (Mangifera indica L.).</title>
        <authorList>
            <person name="Phuengjayaem S."/>
            <person name="Tanasupawat S."/>
        </authorList>
    </citation>
    <scope>NUCLEOTIDE SEQUENCE [LARGE SCALE GENOMIC DNA]</scope>
    <source>
        <strain evidence="1 2">CPB3-1</strain>
    </source>
</reference>
<protein>
    <recommendedName>
        <fullName evidence="3">DUF3006 domain-containing protein</fullName>
    </recommendedName>
</protein>
<dbReference type="Proteomes" id="UP001203004">
    <property type="component" value="Unassembled WGS sequence"/>
</dbReference>
<comment type="caution">
    <text evidence="1">The sequence shown here is derived from an EMBL/GenBank/DDBJ whole genome shotgun (WGS) entry which is preliminary data.</text>
</comment>
<keyword evidence="2" id="KW-1185">Reference proteome</keyword>
<name>A0ABT0MBR2_9BACL</name>